<dbReference type="GO" id="GO:0019825">
    <property type="term" value="F:oxygen binding"/>
    <property type="evidence" value="ECO:0007669"/>
    <property type="project" value="InterPro"/>
</dbReference>
<dbReference type="Proteomes" id="UP000642748">
    <property type="component" value="Unassembled WGS sequence"/>
</dbReference>
<dbReference type="SUPFAM" id="SSF63380">
    <property type="entry name" value="Riboflavin synthase domain-like"/>
    <property type="match status" value="1"/>
</dbReference>
<gene>
    <name evidence="14" type="ORF">Raf01_25140</name>
</gene>
<reference evidence="14" key="1">
    <citation type="submission" date="2021-01" db="EMBL/GenBank/DDBJ databases">
        <title>Whole genome shotgun sequence of Rugosimonospora africana NBRC 104875.</title>
        <authorList>
            <person name="Komaki H."/>
            <person name="Tamura T."/>
        </authorList>
    </citation>
    <scope>NUCLEOTIDE SEQUENCE</scope>
    <source>
        <strain evidence="14">NBRC 104875</strain>
    </source>
</reference>
<evidence type="ECO:0000313" key="14">
    <source>
        <dbReference type="EMBL" id="GIH14342.1"/>
    </source>
</evidence>
<keyword evidence="15" id="KW-1185">Reference proteome</keyword>
<dbReference type="RefSeq" id="WP_203918012.1">
    <property type="nucleotide sequence ID" value="NZ_BONZ01000023.1"/>
</dbReference>
<evidence type="ECO:0000256" key="10">
    <source>
        <dbReference type="ARBA" id="ARBA00049433"/>
    </source>
</evidence>
<sequence length="389" mass="43135">MDVAALKASWAQVVELGDQAAAYFYATLFSLDPELRKLFSASMGGQRDRLLSALGHIVSNVDDTEALVPFVQQLGRDHRRFEVTAEHFPTVGRALLHTLAHGLGPAWNEQLASDWAEAYGLVSKVMIEAAEAAKQVEPPWWNAEIVSHERRSPDVAVLTVRPDHELRYRSGQSIAVESHLRPRVWRYLSPANARRPDGTIEFHVRAVAGGQFSPAMVYQARQGDLLRLGAPIGTRMTVSQDSRQDLLLLAGGTGLAPMKAIIEELASNLDSRRVTLVVGAATQWDLYDMQALIQLANELRWLHLIPAMSDDPIQPRATVVEAALRAGSWHDRQIYICGSPAMVSGTRQTLMEHGYQPDAVRVEQFDDKTYAPLSASLPPQRMPQEATRR</sequence>
<evidence type="ECO:0000256" key="2">
    <source>
        <dbReference type="ARBA" id="ARBA00001974"/>
    </source>
</evidence>
<protein>
    <recommendedName>
        <fullName evidence="4">nitric oxide dioxygenase</fullName>
        <ecNumber evidence="4">1.14.12.17</ecNumber>
    </recommendedName>
</protein>
<evidence type="ECO:0000256" key="1">
    <source>
        <dbReference type="ARBA" id="ARBA00001970"/>
    </source>
</evidence>
<keyword evidence="5" id="KW-0001">2Fe-2S</keyword>
<keyword evidence="11" id="KW-0408">Iron</keyword>
<accession>A0A8J3QQB7</accession>
<evidence type="ECO:0000256" key="3">
    <source>
        <dbReference type="ARBA" id="ARBA00006401"/>
    </source>
</evidence>
<dbReference type="Gene3D" id="1.10.490.10">
    <property type="entry name" value="Globins"/>
    <property type="match status" value="1"/>
</dbReference>
<evidence type="ECO:0000256" key="7">
    <source>
        <dbReference type="ARBA" id="ARBA00023014"/>
    </source>
</evidence>
<organism evidence="14 15">
    <name type="scientific">Rugosimonospora africana</name>
    <dbReference type="NCBI Taxonomy" id="556532"/>
    <lineage>
        <taxon>Bacteria</taxon>
        <taxon>Bacillati</taxon>
        <taxon>Actinomycetota</taxon>
        <taxon>Actinomycetes</taxon>
        <taxon>Micromonosporales</taxon>
        <taxon>Micromonosporaceae</taxon>
        <taxon>Rugosimonospora</taxon>
    </lineage>
</organism>
<comment type="cofactor">
    <cofactor evidence="1">
        <name>heme b</name>
        <dbReference type="ChEBI" id="CHEBI:60344"/>
    </cofactor>
</comment>
<dbReference type="InterPro" id="IPR039261">
    <property type="entry name" value="FNR_nucleotide-bd"/>
</dbReference>
<dbReference type="SUPFAM" id="SSF46458">
    <property type="entry name" value="Globin-like"/>
    <property type="match status" value="1"/>
</dbReference>
<comment type="catalytic activity">
    <reaction evidence="10">
        <text>2 nitric oxide + NADPH + 2 O2 = 2 nitrate + NADP(+) + H(+)</text>
        <dbReference type="Rhea" id="RHEA:19465"/>
        <dbReference type="ChEBI" id="CHEBI:15378"/>
        <dbReference type="ChEBI" id="CHEBI:15379"/>
        <dbReference type="ChEBI" id="CHEBI:16480"/>
        <dbReference type="ChEBI" id="CHEBI:17632"/>
        <dbReference type="ChEBI" id="CHEBI:57783"/>
        <dbReference type="ChEBI" id="CHEBI:58349"/>
        <dbReference type="EC" id="1.14.12.17"/>
    </reaction>
</comment>
<keyword evidence="8" id="KW-0520">NAD</keyword>
<dbReference type="GO" id="GO:0020037">
    <property type="term" value="F:heme binding"/>
    <property type="evidence" value="ECO:0007669"/>
    <property type="project" value="InterPro"/>
</dbReference>
<evidence type="ECO:0000256" key="8">
    <source>
        <dbReference type="ARBA" id="ARBA00023027"/>
    </source>
</evidence>
<proteinExistence type="inferred from homology"/>
<dbReference type="InterPro" id="IPR017938">
    <property type="entry name" value="Riboflavin_synthase-like_b-brl"/>
</dbReference>
<keyword evidence="11" id="KW-0813">Transport</keyword>
<evidence type="ECO:0000256" key="11">
    <source>
        <dbReference type="RuleBase" id="RU000356"/>
    </source>
</evidence>
<name>A0A8J3QQB7_9ACTN</name>
<feature type="domain" description="FAD-binding FR-type" evidence="13">
    <location>
        <begin position="138"/>
        <end position="238"/>
    </location>
</feature>
<dbReference type="PANTHER" id="PTHR47354">
    <property type="entry name" value="NADH OXIDOREDUCTASE HCR"/>
    <property type="match status" value="1"/>
</dbReference>
<dbReference type="PRINTS" id="PR00410">
    <property type="entry name" value="PHEHYDRXLASE"/>
</dbReference>
<dbReference type="GO" id="GO:0008941">
    <property type="term" value="F:nitric oxide dioxygenase NAD(P)H activity"/>
    <property type="evidence" value="ECO:0007669"/>
    <property type="project" value="UniProtKB-EC"/>
</dbReference>
<evidence type="ECO:0000256" key="6">
    <source>
        <dbReference type="ARBA" id="ARBA00022857"/>
    </source>
</evidence>
<evidence type="ECO:0000313" key="15">
    <source>
        <dbReference type="Proteomes" id="UP000642748"/>
    </source>
</evidence>
<evidence type="ECO:0000256" key="4">
    <source>
        <dbReference type="ARBA" id="ARBA00012229"/>
    </source>
</evidence>
<keyword evidence="6" id="KW-0521">NADP</keyword>
<dbReference type="EC" id="1.14.12.17" evidence="4"/>
<evidence type="ECO:0000259" key="13">
    <source>
        <dbReference type="PROSITE" id="PS51384"/>
    </source>
</evidence>
<dbReference type="InterPro" id="IPR017927">
    <property type="entry name" value="FAD-bd_FR_type"/>
</dbReference>
<dbReference type="GO" id="GO:0051537">
    <property type="term" value="F:2 iron, 2 sulfur cluster binding"/>
    <property type="evidence" value="ECO:0007669"/>
    <property type="project" value="UniProtKB-KW"/>
</dbReference>
<dbReference type="PANTHER" id="PTHR47354:SF5">
    <property type="entry name" value="PROTEIN RFBI"/>
    <property type="match status" value="1"/>
</dbReference>
<dbReference type="AlphaFoldDB" id="A0A8J3QQB7"/>
<dbReference type="InterPro" id="IPR000971">
    <property type="entry name" value="Globin"/>
</dbReference>
<dbReference type="InterPro" id="IPR012292">
    <property type="entry name" value="Globin/Proto"/>
</dbReference>
<keyword evidence="7" id="KW-0411">Iron-sulfur</keyword>
<comment type="cofactor">
    <cofactor evidence="2">
        <name>FAD</name>
        <dbReference type="ChEBI" id="CHEBI:57692"/>
    </cofactor>
</comment>
<dbReference type="PROSITE" id="PS51384">
    <property type="entry name" value="FAD_FR"/>
    <property type="match status" value="1"/>
</dbReference>
<comment type="catalytic activity">
    <reaction evidence="9">
        <text>2 nitric oxide + NADH + 2 O2 = 2 nitrate + NAD(+) + H(+)</text>
        <dbReference type="Rhea" id="RHEA:19469"/>
        <dbReference type="ChEBI" id="CHEBI:15378"/>
        <dbReference type="ChEBI" id="CHEBI:15379"/>
        <dbReference type="ChEBI" id="CHEBI:16480"/>
        <dbReference type="ChEBI" id="CHEBI:17632"/>
        <dbReference type="ChEBI" id="CHEBI:57540"/>
        <dbReference type="ChEBI" id="CHEBI:57945"/>
        <dbReference type="EC" id="1.14.12.17"/>
    </reaction>
</comment>
<dbReference type="InterPro" id="IPR008333">
    <property type="entry name" value="Cbr1-like_FAD-bd_dom"/>
</dbReference>
<evidence type="ECO:0000256" key="5">
    <source>
        <dbReference type="ARBA" id="ARBA00022714"/>
    </source>
</evidence>
<keyword evidence="11" id="KW-0561">Oxygen transport</keyword>
<feature type="domain" description="Globin" evidence="12">
    <location>
        <begin position="1"/>
        <end position="131"/>
    </location>
</feature>
<dbReference type="GO" id="GO:0005344">
    <property type="term" value="F:oxygen carrier activity"/>
    <property type="evidence" value="ECO:0007669"/>
    <property type="project" value="UniProtKB-KW"/>
</dbReference>
<dbReference type="InterPro" id="IPR009050">
    <property type="entry name" value="Globin-like_sf"/>
</dbReference>
<comment type="caution">
    <text evidence="14">The sequence shown here is derived from an EMBL/GenBank/DDBJ whole genome shotgun (WGS) entry which is preliminary data.</text>
</comment>
<dbReference type="Pfam" id="PF00042">
    <property type="entry name" value="Globin"/>
    <property type="match status" value="1"/>
</dbReference>
<comment type="similarity">
    <text evidence="11">Belongs to the globin family.</text>
</comment>
<dbReference type="Gene3D" id="3.40.50.80">
    <property type="entry name" value="Nucleotide-binding domain of ferredoxin-NADP reductase (FNR) module"/>
    <property type="match status" value="1"/>
</dbReference>
<dbReference type="Pfam" id="PF00970">
    <property type="entry name" value="FAD_binding_6"/>
    <property type="match status" value="1"/>
</dbReference>
<evidence type="ECO:0000259" key="12">
    <source>
        <dbReference type="PROSITE" id="PS01033"/>
    </source>
</evidence>
<dbReference type="InterPro" id="IPR050415">
    <property type="entry name" value="MRET"/>
</dbReference>
<dbReference type="PROSITE" id="PS01033">
    <property type="entry name" value="GLOBIN"/>
    <property type="match status" value="1"/>
</dbReference>
<dbReference type="CDD" id="cd19753">
    <property type="entry name" value="Mb-like_oxidoreductase"/>
    <property type="match status" value="1"/>
</dbReference>
<comment type="similarity">
    <text evidence="3">In the C-terminal section; belongs to the flavoprotein pyridine nucleotide cytochrome reductase family.</text>
</comment>
<evidence type="ECO:0000256" key="9">
    <source>
        <dbReference type="ARBA" id="ARBA00048649"/>
    </source>
</evidence>
<dbReference type="Gene3D" id="2.40.30.10">
    <property type="entry name" value="Translation factors"/>
    <property type="match status" value="1"/>
</dbReference>
<dbReference type="SUPFAM" id="SSF52343">
    <property type="entry name" value="Ferredoxin reductase-like, C-terminal NADP-linked domain"/>
    <property type="match status" value="1"/>
</dbReference>
<dbReference type="Pfam" id="PF00175">
    <property type="entry name" value="NAD_binding_1"/>
    <property type="match status" value="1"/>
</dbReference>
<dbReference type="EMBL" id="BONZ01000023">
    <property type="protein sequence ID" value="GIH14342.1"/>
    <property type="molecule type" value="Genomic_DNA"/>
</dbReference>
<keyword evidence="11" id="KW-0479">Metal-binding</keyword>
<keyword evidence="11" id="KW-0349">Heme</keyword>
<dbReference type="InterPro" id="IPR001433">
    <property type="entry name" value="OxRdtase_FAD/NAD-bd"/>
</dbReference>